<gene>
    <name evidence="2" type="ORF">JRV97_09785</name>
</gene>
<protein>
    <submittedName>
        <fullName evidence="2">Uncharacterized protein</fullName>
    </submittedName>
</protein>
<keyword evidence="1" id="KW-0812">Transmembrane</keyword>
<reference evidence="2 3" key="1">
    <citation type="submission" date="2021-02" db="EMBL/GenBank/DDBJ databases">
        <title>Characterization of Marinitoga sp. nov. str. BP5-C20A.</title>
        <authorList>
            <person name="Erauso G."/>
            <person name="Postec A."/>
        </authorList>
    </citation>
    <scope>NUCLEOTIDE SEQUENCE [LARGE SCALE GENOMIC DNA]</scope>
    <source>
        <strain evidence="2 3">BP5-C20A</strain>
    </source>
</reference>
<keyword evidence="1" id="KW-1133">Transmembrane helix</keyword>
<organism evidence="2 3">
    <name type="scientific">Marinitoga aeolica</name>
    <dbReference type="NCBI Taxonomy" id="2809031"/>
    <lineage>
        <taxon>Bacteria</taxon>
        <taxon>Thermotogati</taxon>
        <taxon>Thermotogota</taxon>
        <taxon>Thermotogae</taxon>
        <taxon>Petrotogales</taxon>
        <taxon>Petrotogaceae</taxon>
        <taxon>Marinitoga</taxon>
    </lineage>
</organism>
<proteinExistence type="predicted"/>
<feature type="transmembrane region" description="Helical" evidence="1">
    <location>
        <begin position="211"/>
        <end position="229"/>
    </location>
</feature>
<evidence type="ECO:0000256" key="1">
    <source>
        <dbReference type="SAM" id="Phobius"/>
    </source>
</evidence>
<evidence type="ECO:0000313" key="2">
    <source>
        <dbReference type="EMBL" id="WGS64642.1"/>
    </source>
</evidence>
<keyword evidence="3" id="KW-1185">Reference proteome</keyword>
<evidence type="ECO:0000313" key="3">
    <source>
        <dbReference type="Proteomes" id="UP001232493"/>
    </source>
</evidence>
<keyword evidence="1" id="KW-0472">Membrane</keyword>
<dbReference type="Proteomes" id="UP001232493">
    <property type="component" value="Chromosome"/>
</dbReference>
<accession>A0ABY8PPS4</accession>
<dbReference type="EMBL" id="CP069362">
    <property type="protein sequence ID" value="WGS64642.1"/>
    <property type="molecule type" value="Genomic_DNA"/>
</dbReference>
<sequence length="231" mass="27055">MKKLFVFLIMLLVSIISLGYTSINFSFIFTFGSTNTTYSQYVKLRYINDSSISTITFFFKTYPQNIKINSEEFVVYSKNQKFVTGSGKIFIEYKNNKYEFLLENEEINLGLDQDVIPNIKIISYTKKVSPNNDWYNDSLKILLYSNTYGYIKFNNLNVEKQIRPGKNELYFPIDYPDGYYKDKLTVYNEKGSFSKEIDFEVDRSKKTATKYILLSLLGLFIGFIGYTILNK</sequence>
<name>A0ABY8PPS4_9BACT</name>
<dbReference type="RefSeq" id="WP_280998459.1">
    <property type="nucleotide sequence ID" value="NZ_CP069362.1"/>
</dbReference>